<dbReference type="InterPro" id="IPR000315">
    <property type="entry name" value="Znf_B-box"/>
</dbReference>
<dbReference type="GO" id="GO:0008270">
    <property type="term" value="F:zinc ion binding"/>
    <property type="evidence" value="ECO:0007669"/>
    <property type="project" value="UniProtKB-KW"/>
</dbReference>
<dbReference type="SMART" id="SM00336">
    <property type="entry name" value="BBOX"/>
    <property type="match status" value="2"/>
</dbReference>
<evidence type="ECO:0000259" key="6">
    <source>
        <dbReference type="PROSITE" id="PS50119"/>
    </source>
</evidence>
<evidence type="ECO:0000256" key="4">
    <source>
        <dbReference type="SAM" id="Coils"/>
    </source>
</evidence>
<feature type="coiled-coil region" evidence="4">
    <location>
        <begin position="373"/>
        <end position="400"/>
    </location>
</feature>
<protein>
    <submittedName>
        <fullName evidence="7">Putative E3 ubiquitin ligase</fullName>
    </submittedName>
</protein>
<dbReference type="STRING" id="72359.L7JV69"/>
<dbReference type="Pfam" id="PF00643">
    <property type="entry name" value="zf-B_box"/>
    <property type="match status" value="1"/>
</dbReference>
<feature type="domain" description="B box-type" evidence="6">
    <location>
        <begin position="330"/>
        <end position="373"/>
    </location>
</feature>
<keyword evidence="2" id="KW-0862">Zinc</keyword>
<dbReference type="CDD" id="cd19821">
    <property type="entry name" value="Bbox1_BBX-like"/>
    <property type="match status" value="1"/>
</dbReference>
<dbReference type="OrthoDB" id="2189962at2759"/>
<accession>L7JV69</accession>
<feature type="domain" description="B box-type" evidence="6">
    <location>
        <begin position="277"/>
        <end position="326"/>
    </location>
</feature>
<dbReference type="GO" id="GO:0016874">
    <property type="term" value="F:ligase activity"/>
    <property type="evidence" value="ECO:0007669"/>
    <property type="project" value="UniProtKB-KW"/>
</dbReference>
<keyword evidence="4" id="KW-0175">Coiled coil</keyword>
<proteinExistence type="predicted"/>
<dbReference type="Proteomes" id="UP000011185">
    <property type="component" value="Unassembled WGS sequence"/>
</dbReference>
<dbReference type="InParanoid" id="L7JV69"/>
<evidence type="ECO:0000256" key="5">
    <source>
        <dbReference type="SAM" id="MobiDB-lite"/>
    </source>
</evidence>
<dbReference type="Gene3D" id="3.30.160.60">
    <property type="entry name" value="Classic Zinc Finger"/>
    <property type="match status" value="1"/>
</dbReference>
<evidence type="ECO:0000313" key="7">
    <source>
        <dbReference type="EMBL" id="ELQ75180.1"/>
    </source>
</evidence>
<dbReference type="OMA" id="EYAMNCK"/>
<evidence type="ECO:0000256" key="1">
    <source>
        <dbReference type="ARBA" id="ARBA00022723"/>
    </source>
</evidence>
<name>L7JV69_TRAHO</name>
<evidence type="ECO:0000256" key="3">
    <source>
        <dbReference type="PROSITE-ProRule" id="PRU00024"/>
    </source>
</evidence>
<dbReference type="EMBL" id="JH993985">
    <property type="protein sequence ID" value="ELQ75180.1"/>
    <property type="molecule type" value="Genomic_DNA"/>
</dbReference>
<dbReference type="HOGENOM" id="CLU_037459_0_0_1"/>
<keyword evidence="8" id="KW-1185">Reference proteome</keyword>
<dbReference type="SUPFAM" id="SSF57845">
    <property type="entry name" value="B-box zinc-binding domain"/>
    <property type="match status" value="1"/>
</dbReference>
<sequence>MSPERMAEFEYLLRYVLGSHTLKLMNKKKCAGSQQKQDFYARYKRNDTFCAFFLKKDKNTFVPLFNLPIDFEKTEHTLYYGVIAIGKTIYADKAYSVEFSPPEGFDSFVVYDETLKIISDYEEQPISTENSCEKEDSKIELNELSSDGADENLQIDKFKAQKEFAELLKEYRDIGYDFNDNRENKNLKKMHGQPQESARTNGKTVNNNENVRQCLERLALKGQNEGACKNREDLLVRIVDGNIDIKRFSYVIKDSERILPLYEVEFHFDKNLELQSKKSNMCERCQKREANMFCVAERASFCKECDQKLHYDFFTRRHLRHYFSKLGGSKKFFNCEEHPETVVDYFCKECKIPLCTQCRLKGSHPSDHALITYLQANELVDKLKAEINFTEEEKKNTTCMSLLKVEIDRFRSNVAEVKALLNKQYRAILNELDVFTNKKYQIFNAKYLEVFKENQSLLFTKNFVVSLDNSKIIQNYRTILEQRDALKVKEDPKVKYKSIYLNGTLSLQAVEHSGVPRKKNMSAINKSKEFYAESSESRIDRY</sequence>
<reference evidence="7 8" key="1">
    <citation type="journal article" date="2012" name="PLoS Pathog.">
        <title>The genome of the obligate intracellular parasite Trachipleistophora hominis: new insights into microsporidian genome dynamics and reductive evolution.</title>
        <authorList>
            <person name="Heinz E."/>
            <person name="Williams T.A."/>
            <person name="Nakjang S."/>
            <person name="Noel C.J."/>
            <person name="Swan D.C."/>
            <person name="Goldberg A.V."/>
            <person name="Harris S.R."/>
            <person name="Weinmaier T."/>
            <person name="Markert S."/>
            <person name="Becher D."/>
            <person name="Bernhardt J."/>
            <person name="Dagan T."/>
            <person name="Hacker C."/>
            <person name="Lucocq J.M."/>
            <person name="Schweder T."/>
            <person name="Rattei T."/>
            <person name="Hall N."/>
            <person name="Hirt R.P."/>
            <person name="Embley T.M."/>
        </authorList>
    </citation>
    <scope>NUCLEOTIDE SEQUENCE [LARGE SCALE GENOMIC DNA]</scope>
</reference>
<keyword evidence="7" id="KW-0436">Ligase</keyword>
<evidence type="ECO:0000313" key="8">
    <source>
        <dbReference type="Proteomes" id="UP000011185"/>
    </source>
</evidence>
<organism evidence="7 8">
    <name type="scientific">Trachipleistophora hominis</name>
    <name type="common">Microsporidian parasite</name>
    <dbReference type="NCBI Taxonomy" id="72359"/>
    <lineage>
        <taxon>Eukaryota</taxon>
        <taxon>Fungi</taxon>
        <taxon>Fungi incertae sedis</taxon>
        <taxon>Microsporidia</taxon>
        <taxon>Pleistophoridae</taxon>
        <taxon>Trachipleistophora</taxon>
    </lineage>
</organism>
<gene>
    <name evidence="7" type="ORF">THOM_1912</name>
</gene>
<dbReference type="VEuPathDB" id="MicrosporidiaDB:THOM_1912"/>
<feature type="compositionally biased region" description="Polar residues" evidence="5">
    <location>
        <begin position="194"/>
        <end position="206"/>
    </location>
</feature>
<dbReference type="AlphaFoldDB" id="L7JV69"/>
<dbReference type="InterPro" id="IPR049808">
    <property type="entry name" value="CONSTANS-like_Bbox1"/>
</dbReference>
<keyword evidence="1" id="KW-0479">Metal-binding</keyword>
<dbReference type="PROSITE" id="PS50119">
    <property type="entry name" value="ZF_BBOX"/>
    <property type="match status" value="2"/>
</dbReference>
<feature type="region of interest" description="Disordered" evidence="5">
    <location>
        <begin position="185"/>
        <end position="206"/>
    </location>
</feature>
<evidence type="ECO:0000256" key="2">
    <source>
        <dbReference type="ARBA" id="ARBA00022833"/>
    </source>
</evidence>
<keyword evidence="3" id="KW-0863">Zinc-finger</keyword>
<dbReference type="CDD" id="cd19756">
    <property type="entry name" value="Bbox2"/>
    <property type="match status" value="1"/>
</dbReference>